<name>A0ABY4RLC6_9BACL</name>
<sequence length="427" mass="47657">MLRLKTTALLLLMTIGPVSLLSACTGEQAADTPALAVSGMSEKDRAETLLKQAADKMSRVTSFEATVRAKGSSGPTTEQIMIQHIDKQEMSIYMDAGKGKQSLMRFSNGMAETYNTFPYDQWSKKSETRFDPVQTNVHLDKPAFDLRQTIQLDGLQDLAVNEDQQHVTITGKTPSVSSSFVGATGKQNQMSAEANFQIVLSKDTGYLSGMVVDSNSAVNGNARNIHMELTVSHINSASPIMTLEDVRTKLSIEEAEAQQARAAASASLPKWQPDVRYPKTAADGAVIHQEKHPSGTKFVYVTGKRWEYRATLRPKADGTHTHSHYILYPLVLGEKVAWKDVKVYISKDNRFDDQTPYWSPPDEYFDGRLMEGVGMPMEKLESYPDVAPVLYCKVVYDIEVTRTEDQTTHRETGEETLIFKKEYMDEM</sequence>
<evidence type="ECO:0000313" key="2">
    <source>
        <dbReference type="EMBL" id="UQZ82459.1"/>
    </source>
</evidence>
<reference evidence="2" key="2">
    <citation type="journal article" date="2021" name="J Anim Sci Technol">
        <title>Complete genome sequence of Paenibacillus konkukensis sp. nov. SK3146 as a potential probiotic strain.</title>
        <authorList>
            <person name="Jung H.I."/>
            <person name="Park S."/>
            <person name="Niu K.M."/>
            <person name="Lee S.W."/>
            <person name="Kothari D."/>
            <person name="Yi K.J."/>
            <person name="Kim S.K."/>
        </authorList>
    </citation>
    <scope>NUCLEOTIDE SEQUENCE</scope>
    <source>
        <strain evidence="2">SK3146</strain>
    </source>
</reference>
<organism evidence="2 3">
    <name type="scientific">Paenibacillus konkukensis</name>
    <dbReference type="NCBI Taxonomy" id="2020716"/>
    <lineage>
        <taxon>Bacteria</taxon>
        <taxon>Bacillati</taxon>
        <taxon>Bacillota</taxon>
        <taxon>Bacilli</taxon>
        <taxon>Bacillales</taxon>
        <taxon>Paenibacillaceae</taxon>
        <taxon>Paenibacillus</taxon>
    </lineage>
</organism>
<feature type="chain" id="PRO_5047508613" description="Lipoprotein" evidence="1">
    <location>
        <begin position="30"/>
        <end position="427"/>
    </location>
</feature>
<proteinExistence type="predicted"/>
<reference evidence="2" key="1">
    <citation type="submission" date="2018-02" db="EMBL/GenBank/DDBJ databases">
        <authorList>
            <person name="Kim S.-K."/>
            <person name="Jung H.-I."/>
            <person name="Lee S.-W."/>
        </authorList>
    </citation>
    <scope>NUCLEOTIDE SEQUENCE</scope>
    <source>
        <strain evidence="2">SK3146</strain>
    </source>
</reference>
<accession>A0ABY4RLC6</accession>
<evidence type="ECO:0000256" key="1">
    <source>
        <dbReference type="SAM" id="SignalP"/>
    </source>
</evidence>
<dbReference type="RefSeq" id="WP_249864597.1">
    <property type="nucleotide sequence ID" value="NZ_CP027059.1"/>
</dbReference>
<gene>
    <name evidence="2" type="ORF">SK3146_01616</name>
</gene>
<dbReference type="PROSITE" id="PS51257">
    <property type="entry name" value="PROKAR_LIPOPROTEIN"/>
    <property type="match status" value="1"/>
</dbReference>
<evidence type="ECO:0008006" key="4">
    <source>
        <dbReference type="Google" id="ProtNLM"/>
    </source>
</evidence>
<protein>
    <recommendedName>
        <fullName evidence="4">Lipoprotein</fullName>
    </recommendedName>
</protein>
<feature type="signal peptide" evidence="1">
    <location>
        <begin position="1"/>
        <end position="29"/>
    </location>
</feature>
<dbReference type="EMBL" id="CP027059">
    <property type="protein sequence ID" value="UQZ82459.1"/>
    <property type="molecule type" value="Genomic_DNA"/>
</dbReference>
<evidence type="ECO:0000313" key="3">
    <source>
        <dbReference type="Proteomes" id="UP001057134"/>
    </source>
</evidence>
<dbReference type="Proteomes" id="UP001057134">
    <property type="component" value="Chromosome"/>
</dbReference>
<keyword evidence="3" id="KW-1185">Reference proteome</keyword>
<keyword evidence="1" id="KW-0732">Signal</keyword>